<proteinExistence type="predicted"/>
<keyword evidence="2" id="KW-1185">Reference proteome</keyword>
<dbReference type="EMBL" id="CP036264">
    <property type="protein sequence ID" value="QEG00162.1"/>
    <property type="molecule type" value="Genomic_DNA"/>
</dbReference>
<organism evidence="1 2">
    <name type="scientific">Stieleria maiorica</name>
    <dbReference type="NCBI Taxonomy" id="2795974"/>
    <lineage>
        <taxon>Bacteria</taxon>
        <taxon>Pseudomonadati</taxon>
        <taxon>Planctomycetota</taxon>
        <taxon>Planctomycetia</taxon>
        <taxon>Pirellulales</taxon>
        <taxon>Pirellulaceae</taxon>
        <taxon>Stieleria</taxon>
    </lineage>
</organism>
<gene>
    <name evidence="1" type="ORF">Mal15_42310</name>
</gene>
<dbReference type="AlphaFoldDB" id="A0A5B9MFY3"/>
<reference evidence="1 2" key="1">
    <citation type="submission" date="2019-02" db="EMBL/GenBank/DDBJ databases">
        <title>Planctomycetal bacteria perform biofilm scaping via a novel small molecule.</title>
        <authorList>
            <person name="Jeske O."/>
            <person name="Boedeker C."/>
            <person name="Wiegand S."/>
            <person name="Breitling P."/>
            <person name="Kallscheuer N."/>
            <person name="Jogler M."/>
            <person name="Rohde M."/>
            <person name="Petersen J."/>
            <person name="Medema M.H."/>
            <person name="Surup F."/>
            <person name="Jogler C."/>
        </authorList>
    </citation>
    <scope>NUCLEOTIDE SEQUENCE [LARGE SCALE GENOMIC DNA]</scope>
    <source>
        <strain evidence="1 2">Mal15</strain>
    </source>
</reference>
<name>A0A5B9MFY3_9BACT</name>
<dbReference type="Proteomes" id="UP000321353">
    <property type="component" value="Chromosome"/>
</dbReference>
<sequence>MSPEEAAYKVMFEVTETLARCGDFVIVGGWVPELLFPNKGHAGSIDVDLVVAPDGVAQGIDLDDYLRHHGYRRCEKPAPTRYLRPVPNTEAEVAIDLLTTPVHQGKKVVDAKIGGVSVGSLPGLDLALRCHETLTIDGEDTEGKRCKITVKVARPEAFILIKAYPLGRRKKAKDAYDIAFILQHYQPDLRRLAARLAPLIETDSGREAYSILQNSFDQIDSEGPRKVAAFAQENGQDAELMRQAAYQDAQELFQTVKIASAEF</sequence>
<evidence type="ECO:0000313" key="1">
    <source>
        <dbReference type="EMBL" id="QEG00162.1"/>
    </source>
</evidence>
<evidence type="ECO:0000313" key="2">
    <source>
        <dbReference type="Proteomes" id="UP000321353"/>
    </source>
</evidence>
<dbReference type="KEGG" id="smam:Mal15_42310"/>
<accession>A0A5B9MFY3</accession>
<protein>
    <recommendedName>
        <fullName evidence="3">Nucleotidyl transferase AbiEii toxin, Type IV TA system</fullName>
    </recommendedName>
</protein>
<evidence type="ECO:0008006" key="3">
    <source>
        <dbReference type="Google" id="ProtNLM"/>
    </source>
</evidence>
<dbReference type="RefSeq" id="WP_147869443.1">
    <property type="nucleotide sequence ID" value="NZ_CP036264.1"/>
</dbReference>